<dbReference type="InterPro" id="IPR003769">
    <property type="entry name" value="ClpS_core"/>
</dbReference>
<feature type="domain" description="Adaptor protein ClpS core" evidence="1">
    <location>
        <begin position="24"/>
        <end position="90"/>
    </location>
</feature>
<dbReference type="GO" id="GO:0030163">
    <property type="term" value="P:protein catabolic process"/>
    <property type="evidence" value="ECO:0007669"/>
    <property type="project" value="InterPro"/>
</dbReference>
<dbReference type="Pfam" id="PF02617">
    <property type="entry name" value="ClpS"/>
    <property type="match status" value="1"/>
</dbReference>
<dbReference type="GO" id="GO:0008233">
    <property type="term" value="F:peptidase activity"/>
    <property type="evidence" value="ECO:0007669"/>
    <property type="project" value="UniProtKB-KW"/>
</dbReference>
<dbReference type="InterPro" id="IPR014719">
    <property type="entry name" value="Ribosomal_bL12_C/ClpS-like"/>
</dbReference>
<accession>A0A838ZTG4</accession>
<protein>
    <submittedName>
        <fullName evidence="2">ATP-dependent Clp protease adaptor ClpS</fullName>
    </submittedName>
</protein>
<keyword evidence="3" id="KW-1185">Reference proteome</keyword>
<comment type="caution">
    <text evidence="2">The sequence shown here is derived from an EMBL/GenBank/DDBJ whole genome shotgun (WGS) entry which is preliminary data.</text>
</comment>
<name>A0A838ZTG4_9FLAO</name>
<dbReference type="Gene3D" id="3.30.1390.10">
    <property type="match status" value="1"/>
</dbReference>
<dbReference type="SUPFAM" id="SSF54736">
    <property type="entry name" value="ClpS-like"/>
    <property type="match status" value="1"/>
</dbReference>
<dbReference type="AlphaFoldDB" id="A0A838ZTG4"/>
<dbReference type="EMBL" id="JACDZE010000004">
    <property type="protein sequence ID" value="MBA5630278.1"/>
    <property type="molecule type" value="Genomic_DNA"/>
</dbReference>
<sequence>MLTPKFQHQPQWQEEFGLDVLVEEEPKNVLVLHNDDHNTFDFVIESLVKVCLHTLEQAEQCTWLVHYKGKCEVKTGSFKFLEPMCTALLDRGLSAEIV</sequence>
<dbReference type="RefSeq" id="WP_182043884.1">
    <property type="nucleotide sequence ID" value="NZ_JACDZE010000004.1"/>
</dbReference>
<reference evidence="2 3" key="1">
    <citation type="submission" date="2020-07" db="EMBL/GenBank/DDBJ databases">
        <title>Moheibacter lacus sp. nov., a member of the family Flavobacteriaceae isolated from freshwater lake sediment.</title>
        <authorList>
            <person name="Liu Y."/>
        </authorList>
    </citation>
    <scope>NUCLEOTIDE SEQUENCE [LARGE SCALE GENOMIC DNA]</scope>
    <source>
        <strain evidence="2 3">BDHS18</strain>
    </source>
</reference>
<keyword evidence="2" id="KW-0378">Hydrolase</keyword>
<dbReference type="Proteomes" id="UP000552241">
    <property type="component" value="Unassembled WGS sequence"/>
</dbReference>
<evidence type="ECO:0000313" key="2">
    <source>
        <dbReference type="EMBL" id="MBA5630278.1"/>
    </source>
</evidence>
<proteinExistence type="predicted"/>
<organism evidence="2 3">
    <name type="scientific">Moheibacter lacus</name>
    <dbReference type="NCBI Taxonomy" id="2745851"/>
    <lineage>
        <taxon>Bacteria</taxon>
        <taxon>Pseudomonadati</taxon>
        <taxon>Bacteroidota</taxon>
        <taxon>Flavobacteriia</taxon>
        <taxon>Flavobacteriales</taxon>
        <taxon>Weeksellaceae</taxon>
        <taxon>Moheibacter</taxon>
    </lineage>
</organism>
<evidence type="ECO:0000259" key="1">
    <source>
        <dbReference type="Pfam" id="PF02617"/>
    </source>
</evidence>
<dbReference type="GO" id="GO:0006508">
    <property type="term" value="P:proteolysis"/>
    <property type="evidence" value="ECO:0007669"/>
    <property type="project" value="UniProtKB-KW"/>
</dbReference>
<gene>
    <name evidence="2" type="ORF">HU137_10890</name>
</gene>
<evidence type="ECO:0000313" key="3">
    <source>
        <dbReference type="Proteomes" id="UP000552241"/>
    </source>
</evidence>
<keyword evidence="2" id="KW-0645">Protease</keyword>